<evidence type="ECO:0000259" key="4">
    <source>
        <dbReference type="PROSITE" id="PS50893"/>
    </source>
</evidence>
<dbReference type="Proteomes" id="UP000434101">
    <property type="component" value="Unassembled WGS sequence"/>
</dbReference>
<proteinExistence type="predicted"/>
<accession>A0A6B0VL41</accession>
<sequence>MARERPSETATARPVAVRCTDVTHEYGGRSSWLGSDAGRSVTALRDVSLEIRSNEVVGLTGPSGSGKSTVLHAIAGLVVPTAGTVELLGTDLTTRSETERTRLRRESVGLVFQQFHLLPALSAAANVALPLVQLGYGRRDRRTRARELLEQVGLGDRVDHRPGELSGGEQQRVAIARSLVTDPDVVLADEPTGELDTETGMAILALLVDVADERTVVLATHDERAVDRMHRVVRLLDGEVIDDGR</sequence>
<dbReference type="CDD" id="cd03255">
    <property type="entry name" value="ABC_MJ0796_LolCDE_FtsE"/>
    <property type="match status" value="1"/>
</dbReference>
<dbReference type="InterPro" id="IPR003439">
    <property type="entry name" value="ABC_transporter-like_ATP-bd"/>
</dbReference>
<comment type="caution">
    <text evidence="5">The sequence shown here is derived from an EMBL/GenBank/DDBJ whole genome shotgun (WGS) entry which is preliminary data.</text>
</comment>
<dbReference type="InterPro" id="IPR017911">
    <property type="entry name" value="MacB-like_ATP-bd"/>
</dbReference>
<keyword evidence="1" id="KW-0813">Transport</keyword>
<dbReference type="Gene3D" id="3.40.50.300">
    <property type="entry name" value="P-loop containing nucleotide triphosphate hydrolases"/>
    <property type="match status" value="1"/>
</dbReference>
<dbReference type="PANTHER" id="PTHR24220:SF685">
    <property type="entry name" value="ABC TRANSPORTER RELATED"/>
    <property type="match status" value="1"/>
</dbReference>
<dbReference type="OrthoDB" id="302885at2157"/>
<dbReference type="InterPro" id="IPR017871">
    <property type="entry name" value="ABC_transporter-like_CS"/>
</dbReference>
<reference evidence="5 6" key="1">
    <citation type="submission" date="2020-01" db="EMBL/GenBank/DDBJ databases">
        <title>Natronorubrum sp. JWXQ-INN 674 isolated from Inner Mongolia Autonomous Region of China.</title>
        <authorList>
            <person name="Xue Q."/>
        </authorList>
    </citation>
    <scope>NUCLEOTIDE SEQUENCE [LARGE SCALE GENOMIC DNA]</scope>
    <source>
        <strain evidence="5 6">JWXQ-INN-674</strain>
    </source>
</reference>
<dbReference type="RefSeq" id="WP_160064053.1">
    <property type="nucleotide sequence ID" value="NZ_WUYX01000026.1"/>
</dbReference>
<dbReference type="InterPro" id="IPR015854">
    <property type="entry name" value="ABC_transpr_LolD-like"/>
</dbReference>
<dbReference type="AlphaFoldDB" id="A0A6B0VL41"/>
<dbReference type="Pfam" id="PF00005">
    <property type="entry name" value="ABC_tran"/>
    <property type="match status" value="1"/>
</dbReference>
<keyword evidence="2" id="KW-0547">Nucleotide-binding</keyword>
<dbReference type="GO" id="GO:0098796">
    <property type="term" value="C:membrane protein complex"/>
    <property type="evidence" value="ECO:0007669"/>
    <property type="project" value="UniProtKB-ARBA"/>
</dbReference>
<dbReference type="PANTHER" id="PTHR24220">
    <property type="entry name" value="IMPORT ATP-BINDING PROTEIN"/>
    <property type="match status" value="1"/>
</dbReference>
<dbReference type="PROSITE" id="PS00211">
    <property type="entry name" value="ABC_TRANSPORTER_1"/>
    <property type="match status" value="1"/>
</dbReference>
<dbReference type="EMBL" id="WUYX01000026">
    <property type="protein sequence ID" value="MXV61827.1"/>
    <property type="molecule type" value="Genomic_DNA"/>
</dbReference>
<dbReference type="GO" id="GO:0016887">
    <property type="term" value="F:ATP hydrolysis activity"/>
    <property type="evidence" value="ECO:0007669"/>
    <property type="project" value="InterPro"/>
</dbReference>
<dbReference type="GO" id="GO:0022857">
    <property type="term" value="F:transmembrane transporter activity"/>
    <property type="evidence" value="ECO:0007669"/>
    <property type="project" value="TreeGrafter"/>
</dbReference>
<dbReference type="InterPro" id="IPR027417">
    <property type="entry name" value="P-loop_NTPase"/>
</dbReference>
<dbReference type="SMART" id="SM00382">
    <property type="entry name" value="AAA"/>
    <property type="match status" value="1"/>
</dbReference>
<evidence type="ECO:0000256" key="1">
    <source>
        <dbReference type="ARBA" id="ARBA00022448"/>
    </source>
</evidence>
<dbReference type="PROSITE" id="PS50893">
    <property type="entry name" value="ABC_TRANSPORTER_2"/>
    <property type="match status" value="1"/>
</dbReference>
<evidence type="ECO:0000256" key="2">
    <source>
        <dbReference type="ARBA" id="ARBA00022741"/>
    </source>
</evidence>
<dbReference type="InterPro" id="IPR003593">
    <property type="entry name" value="AAA+_ATPase"/>
</dbReference>
<gene>
    <name evidence="5" type="ORF">GS429_07055</name>
</gene>
<dbReference type="FunFam" id="3.40.50.300:FF:000032">
    <property type="entry name" value="Export ABC transporter ATP-binding protein"/>
    <property type="match status" value="1"/>
</dbReference>
<evidence type="ECO:0000313" key="6">
    <source>
        <dbReference type="Proteomes" id="UP000434101"/>
    </source>
</evidence>
<protein>
    <submittedName>
        <fullName evidence="5">ATP-binding cassette domain-containing protein</fullName>
    </submittedName>
</protein>
<dbReference type="GO" id="GO:0005524">
    <property type="term" value="F:ATP binding"/>
    <property type="evidence" value="ECO:0007669"/>
    <property type="project" value="UniProtKB-KW"/>
</dbReference>
<feature type="domain" description="ABC transporter" evidence="4">
    <location>
        <begin position="17"/>
        <end position="245"/>
    </location>
</feature>
<keyword evidence="6" id="KW-1185">Reference proteome</keyword>
<dbReference type="GO" id="GO:0005886">
    <property type="term" value="C:plasma membrane"/>
    <property type="evidence" value="ECO:0007669"/>
    <property type="project" value="TreeGrafter"/>
</dbReference>
<name>A0A6B0VL41_9EURY</name>
<dbReference type="SUPFAM" id="SSF52540">
    <property type="entry name" value="P-loop containing nucleoside triphosphate hydrolases"/>
    <property type="match status" value="1"/>
</dbReference>
<organism evidence="5 6">
    <name type="scientific">Natronorubrum halalkaliphilum</name>
    <dbReference type="NCBI Taxonomy" id="2691917"/>
    <lineage>
        <taxon>Archaea</taxon>
        <taxon>Methanobacteriati</taxon>
        <taxon>Methanobacteriota</taxon>
        <taxon>Stenosarchaea group</taxon>
        <taxon>Halobacteria</taxon>
        <taxon>Halobacteriales</taxon>
        <taxon>Natrialbaceae</taxon>
        <taxon>Natronorubrum</taxon>
    </lineage>
</organism>
<evidence type="ECO:0000256" key="3">
    <source>
        <dbReference type="ARBA" id="ARBA00022840"/>
    </source>
</evidence>
<evidence type="ECO:0000313" key="5">
    <source>
        <dbReference type="EMBL" id="MXV61827.1"/>
    </source>
</evidence>
<keyword evidence="3 5" id="KW-0067">ATP-binding</keyword>